<evidence type="ECO:0000256" key="3">
    <source>
        <dbReference type="ARBA" id="ARBA00022630"/>
    </source>
</evidence>
<evidence type="ECO:0000259" key="7">
    <source>
        <dbReference type="Pfam" id="PF01180"/>
    </source>
</evidence>
<dbReference type="EMBL" id="VSSQ01058645">
    <property type="protein sequence ID" value="MPN12315.1"/>
    <property type="molecule type" value="Genomic_DNA"/>
</dbReference>
<keyword evidence="3" id="KW-0285">Flavoprotein</keyword>
<sequence>MSGPPILPIALRIVYETSISQPKPVIGVGGIEKGEDAIKFFMTGASLVQICSGALKKGSAIYGTVSQEIEEWLEKHGYSSIDDVQNKYIDAVKHLRH</sequence>
<dbReference type="GO" id="GO:0006207">
    <property type="term" value="P:'de novo' pyrimidine nucleobase biosynthetic process"/>
    <property type="evidence" value="ECO:0007669"/>
    <property type="project" value="TreeGrafter"/>
</dbReference>
<evidence type="ECO:0000256" key="5">
    <source>
        <dbReference type="ARBA" id="ARBA00022975"/>
    </source>
</evidence>
<evidence type="ECO:0000256" key="4">
    <source>
        <dbReference type="ARBA" id="ARBA00022643"/>
    </source>
</evidence>
<dbReference type="GO" id="GO:0005737">
    <property type="term" value="C:cytoplasm"/>
    <property type="evidence" value="ECO:0007669"/>
    <property type="project" value="InterPro"/>
</dbReference>
<evidence type="ECO:0000256" key="1">
    <source>
        <dbReference type="ARBA" id="ARBA00001917"/>
    </source>
</evidence>
<evidence type="ECO:0000256" key="2">
    <source>
        <dbReference type="ARBA" id="ARBA00004725"/>
    </source>
</evidence>
<dbReference type="Pfam" id="PF01180">
    <property type="entry name" value="DHO_dh"/>
    <property type="match status" value="1"/>
</dbReference>
<comment type="pathway">
    <text evidence="2">Pyrimidine metabolism; UMP biosynthesis via de novo pathway.</text>
</comment>
<comment type="caution">
    <text evidence="8">The sequence shown here is derived from an EMBL/GenBank/DDBJ whole genome shotgun (WGS) entry which is preliminary data.</text>
</comment>
<organism evidence="8">
    <name type="scientific">bioreactor metagenome</name>
    <dbReference type="NCBI Taxonomy" id="1076179"/>
    <lineage>
        <taxon>unclassified sequences</taxon>
        <taxon>metagenomes</taxon>
        <taxon>ecological metagenomes</taxon>
    </lineage>
</organism>
<protein>
    <submittedName>
        <fullName evidence="8">Dihydroorotate dehydrogenase A (Fumarate)</fullName>
        <ecNumber evidence="8">1.3.98.1</ecNumber>
    </submittedName>
</protein>
<dbReference type="InterPro" id="IPR013785">
    <property type="entry name" value="Aldolase_TIM"/>
</dbReference>
<dbReference type="GO" id="GO:0006221">
    <property type="term" value="P:pyrimidine nucleotide biosynthetic process"/>
    <property type="evidence" value="ECO:0007669"/>
    <property type="project" value="UniProtKB-KW"/>
</dbReference>
<dbReference type="PANTHER" id="PTHR48109">
    <property type="entry name" value="DIHYDROOROTATE DEHYDROGENASE (QUINONE), MITOCHONDRIAL-RELATED"/>
    <property type="match status" value="1"/>
</dbReference>
<comment type="cofactor">
    <cofactor evidence="1">
        <name>FMN</name>
        <dbReference type="ChEBI" id="CHEBI:58210"/>
    </cofactor>
</comment>
<evidence type="ECO:0000313" key="8">
    <source>
        <dbReference type="EMBL" id="MPN12315.1"/>
    </source>
</evidence>
<accession>A0A645FD42</accession>
<dbReference type="Gene3D" id="3.20.20.70">
    <property type="entry name" value="Aldolase class I"/>
    <property type="match status" value="1"/>
</dbReference>
<keyword evidence="6 8" id="KW-0560">Oxidoreductase</keyword>
<proteinExistence type="predicted"/>
<evidence type="ECO:0000256" key="6">
    <source>
        <dbReference type="ARBA" id="ARBA00023002"/>
    </source>
</evidence>
<dbReference type="InterPro" id="IPR005720">
    <property type="entry name" value="Dihydroorotate_DH_cat"/>
</dbReference>
<dbReference type="GO" id="GO:1990663">
    <property type="term" value="F:dihydroorotate dehydrogenase (fumarate) activity"/>
    <property type="evidence" value="ECO:0007669"/>
    <property type="project" value="UniProtKB-EC"/>
</dbReference>
<dbReference type="SUPFAM" id="SSF51395">
    <property type="entry name" value="FMN-linked oxidoreductases"/>
    <property type="match status" value="1"/>
</dbReference>
<dbReference type="PANTHER" id="PTHR48109:SF1">
    <property type="entry name" value="DIHYDROOROTATE DEHYDROGENASE (FUMARATE)"/>
    <property type="match status" value="1"/>
</dbReference>
<feature type="domain" description="Dihydroorotate dehydrogenase catalytic" evidence="7">
    <location>
        <begin position="1"/>
        <end position="73"/>
    </location>
</feature>
<gene>
    <name evidence="8" type="primary">pyrDA</name>
    <name evidence="8" type="ORF">SDC9_159631</name>
</gene>
<dbReference type="EC" id="1.3.98.1" evidence="8"/>
<dbReference type="InterPro" id="IPR050074">
    <property type="entry name" value="DHO_dehydrogenase"/>
</dbReference>
<dbReference type="AlphaFoldDB" id="A0A645FD42"/>
<keyword evidence="4" id="KW-0288">FMN</keyword>
<reference evidence="8" key="1">
    <citation type="submission" date="2019-08" db="EMBL/GenBank/DDBJ databases">
        <authorList>
            <person name="Kucharzyk K."/>
            <person name="Murdoch R.W."/>
            <person name="Higgins S."/>
            <person name="Loffler F."/>
        </authorList>
    </citation>
    <scope>NUCLEOTIDE SEQUENCE</scope>
</reference>
<name>A0A645FD42_9ZZZZ</name>
<keyword evidence="5" id="KW-0665">Pyrimidine biosynthesis</keyword>